<feature type="domain" description="H repeat-associated protein N-terminal" evidence="1">
    <location>
        <begin position="1"/>
        <end position="36"/>
    </location>
</feature>
<protein>
    <recommendedName>
        <fullName evidence="1">H repeat-associated protein N-terminal domain-containing protein</fullName>
    </recommendedName>
</protein>
<comment type="caution">
    <text evidence="2">The sequence shown here is derived from an EMBL/GenBank/DDBJ whole genome shotgun (WGS) entry which is preliminary data.</text>
</comment>
<evidence type="ECO:0000259" key="1">
    <source>
        <dbReference type="Pfam" id="PF13808"/>
    </source>
</evidence>
<reference evidence="2 3" key="1">
    <citation type="submission" date="2016-12" db="EMBL/GenBank/DDBJ databases">
        <title>Candidatus Reconcilibacillus cellulovorans genome.</title>
        <authorList>
            <person name="Kolinko S."/>
            <person name="Wu Y.-W."/>
            <person name="Tachea F."/>
            <person name="Denzel E."/>
            <person name="Hiras J."/>
            <person name="Baecker N."/>
            <person name="Chan L.J."/>
            <person name="Eichorst S.A."/>
            <person name="Frey D."/>
            <person name="Adams P.D."/>
            <person name="Pray T."/>
            <person name="Tanjore D."/>
            <person name="Petzold C.J."/>
            <person name="Gladden J.M."/>
            <person name="Simmons B.A."/>
            <person name="Singer S.W."/>
        </authorList>
    </citation>
    <scope>NUCLEOTIDE SEQUENCE [LARGE SCALE GENOMIC DNA]</scope>
    <source>
        <strain evidence="2">JTherm</strain>
    </source>
</reference>
<evidence type="ECO:0000313" key="3">
    <source>
        <dbReference type="Proteomes" id="UP000243688"/>
    </source>
</evidence>
<dbReference type="Pfam" id="PF13808">
    <property type="entry name" value="DDE_Tnp_1_assoc"/>
    <property type="match status" value="1"/>
</dbReference>
<dbReference type="Proteomes" id="UP000243688">
    <property type="component" value="Unassembled WGS sequence"/>
</dbReference>
<name>A0A2A6DXA9_9BACL</name>
<dbReference type="InterPro" id="IPR047647">
    <property type="entry name" value="ISAs1_transpos"/>
</dbReference>
<dbReference type="NCBIfam" id="NF033564">
    <property type="entry name" value="transpos_ISAs1"/>
    <property type="match status" value="1"/>
</dbReference>
<dbReference type="InterPro" id="IPR032806">
    <property type="entry name" value="YbfD_N"/>
</dbReference>
<accession>A0A2A6DXA9</accession>
<gene>
    <name evidence="2" type="ORF">BLM47_14335</name>
</gene>
<organism evidence="2 3">
    <name type="scientific">Candidatus Reconcilbacillus cellulovorans</name>
    <dbReference type="NCBI Taxonomy" id="1906605"/>
    <lineage>
        <taxon>Bacteria</taxon>
        <taxon>Bacillati</taxon>
        <taxon>Bacillota</taxon>
        <taxon>Bacilli</taxon>
        <taxon>Bacillales</taxon>
        <taxon>Paenibacillaceae</taxon>
        <taxon>Candidatus Reconcilbacillus</taxon>
    </lineage>
</organism>
<dbReference type="AlphaFoldDB" id="A0A2A6DXA9"/>
<sequence>RTFLELPYGIPSHDTFGRVFSLLSPEAFEQAFMAWTQEIFRLTQGAVIAIDGKTLRRSHDQASGRKPLHLVQAWASGNGIVLAQRKVDAIKRRCWRKCRRSLRMRRSWSFEGSNMRMPKRSTKVMAGWRFGSTG</sequence>
<evidence type="ECO:0000313" key="2">
    <source>
        <dbReference type="EMBL" id="PDO09137.1"/>
    </source>
</evidence>
<proteinExistence type="predicted"/>
<dbReference type="PANTHER" id="PTHR30298:SF0">
    <property type="entry name" value="PROTEIN YBFL-RELATED"/>
    <property type="match status" value="1"/>
</dbReference>
<dbReference type="InterPro" id="IPR051698">
    <property type="entry name" value="Transposase_11-like"/>
</dbReference>
<dbReference type="EMBL" id="MOXJ01000109">
    <property type="protein sequence ID" value="PDO09137.1"/>
    <property type="molecule type" value="Genomic_DNA"/>
</dbReference>
<dbReference type="PANTHER" id="PTHR30298">
    <property type="entry name" value="H REPEAT-ASSOCIATED PREDICTED TRANSPOSASE"/>
    <property type="match status" value="1"/>
</dbReference>
<feature type="non-terminal residue" evidence="2">
    <location>
        <position position="1"/>
    </location>
</feature>